<comment type="caution">
    <text evidence="2">The sequence shown here is derived from an EMBL/GenBank/DDBJ whole genome shotgun (WGS) entry which is preliminary data.</text>
</comment>
<feature type="chain" id="PRO_5045903842" description="Cuticle protein" evidence="1">
    <location>
        <begin position="18"/>
        <end position="103"/>
    </location>
</feature>
<dbReference type="EMBL" id="CAXLJM020000114">
    <property type="protein sequence ID" value="CAL8137171.1"/>
    <property type="molecule type" value="Genomic_DNA"/>
</dbReference>
<keyword evidence="1" id="KW-0732">Signal</keyword>
<gene>
    <name evidence="2" type="ORF">ODALV1_LOCUS26799</name>
</gene>
<name>A0ABP1RWA6_9HEXA</name>
<proteinExistence type="predicted"/>
<sequence>MIAKIAVLFAVVAVAYGGVVGVANLPASTALLADRVHVAAPAITYAAQPIVQHAAVSYAAQPIIQTIAQPAVTYAAAPVQVQTAAKVIQTYEPVEQHGYKIVY</sequence>
<organism evidence="2 3">
    <name type="scientific">Orchesella dallaii</name>
    <dbReference type="NCBI Taxonomy" id="48710"/>
    <lineage>
        <taxon>Eukaryota</taxon>
        <taxon>Metazoa</taxon>
        <taxon>Ecdysozoa</taxon>
        <taxon>Arthropoda</taxon>
        <taxon>Hexapoda</taxon>
        <taxon>Collembola</taxon>
        <taxon>Entomobryomorpha</taxon>
        <taxon>Entomobryoidea</taxon>
        <taxon>Orchesellidae</taxon>
        <taxon>Orchesellinae</taxon>
        <taxon>Orchesella</taxon>
    </lineage>
</organism>
<feature type="signal peptide" evidence="1">
    <location>
        <begin position="1"/>
        <end position="17"/>
    </location>
</feature>
<evidence type="ECO:0000256" key="1">
    <source>
        <dbReference type="SAM" id="SignalP"/>
    </source>
</evidence>
<dbReference type="Proteomes" id="UP001642540">
    <property type="component" value="Unassembled WGS sequence"/>
</dbReference>
<evidence type="ECO:0000313" key="2">
    <source>
        <dbReference type="EMBL" id="CAL8137171.1"/>
    </source>
</evidence>
<evidence type="ECO:0008006" key="4">
    <source>
        <dbReference type="Google" id="ProtNLM"/>
    </source>
</evidence>
<accession>A0ABP1RWA6</accession>
<protein>
    <recommendedName>
        <fullName evidence="4">Cuticle protein</fullName>
    </recommendedName>
</protein>
<reference evidence="2 3" key="1">
    <citation type="submission" date="2024-08" db="EMBL/GenBank/DDBJ databases">
        <authorList>
            <person name="Cucini C."/>
            <person name="Frati F."/>
        </authorList>
    </citation>
    <scope>NUCLEOTIDE SEQUENCE [LARGE SCALE GENOMIC DNA]</scope>
</reference>
<keyword evidence="3" id="KW-1185">Reference proteome</keyword>
<evidence type="ECO:0000313" key="3">
    <source>
        <dbReference type="Proteomes" id="UP001642540"/>
    </source>
</evidence>